<proteinExistence type="predicted"/>
<evidence type="ECO:0000313" key="3">
    <source>
        <dbReference type="Proteomes" id="UP000266841"/>
    </source>
</evidence>
<dbReference type="AlphaFoldDB" id="K0RJN8"/>
<reference evidence="2 3" key="1">
    <citation type="journal article" date="2012" name="Genome Biol.">
        <title>Genome and low-iron response of an oceanic diatom adapted to chronic iron limitation.</title>
        <authorList>
            <person name="Lommer M."/>
            <person name="Specht M."/>
            <person name="Roy A.S."/>
            <person name="Kraemer L."/>
            <person name="Andreson R."/>
            <person name="Gutowska M.A."/>
            <person name="Wolf J."/>
            <person name="Bergner S.V."/>
            <person name="Schilhabel M.B."/>
            <person name="Klostermeier U.C."/>
            <person name="Beiko R.G."/>
            <person name="Rosenstiel P."/>
            <person name="Hippler M."/>
            <person name="Laroche J."/>
        </authorList>
    </citation>
    <scope>NUCLEOTIDE SEQUENCE [LARGE SCALE GENOMIC DNA]</scope>
    <source>
        <strain evidence="2 3">CCMP1005</strain>
    </source>
</reference>
<feature type="compositionally biased region" description="Basic and acidic residues" evidence="1">
    <location>
        <begin position="149"/>
        <end position="161"/>
    </location>
</feature>
<dbReference type="EMBL" id="AGNL01036734">
    <property type="protein sequence ID" value="EJK53923.1"/>
    <property type="molecule type" value="Genomic_DNA"/>
</dbReference>
<feature type="region of interest" description="Disordered" evidence="1">
    <location>
        <begin position="295"/>
        <end position="326"/>
    </location>
</feature>
<sequence length="326" mass="34847">MASLALCGNPCLSAASPGPRSPPPPASTPLSLHLAVARSFTPTSSLRKSPPLSSLSAACTRTVGSGVAPRGALAGRLPPFRAALPHVPKEQPLWLGNVGHRWCRSNASWCWPVVVYATAKTDPDVALYVAANRLGECGRHLQSSDNEADERPTQNKADEAQRGISVVPHGLPEGGLVMQSPPNSPVVSFDTPLFRQNGGERTGLIPVRAAIPFANETEHLHRRPLLAAADDDIWTPVPARRPKTASDRPMANEVSDWFQLKRKIQAHAHGATHDDHARRSVHEAAPIQKDFGKSVARACQSATPNRKLWSTGKGPSLTDELGQSLG</sequence>
<organism evidence="2 3">
    <name type="scientific">Thalassiosira oceanica</name>
    <name type="common">Marine diatom</name>
    <dbReference type="NCBI Taxonomy" id="159749"/>
    <lineage>
        <taxon>Eukaryota</taxon>
        <taxon>Sar</taxon>
        <taxon>Stramenopiles</taxon>
        <taxon>Ochrophyta</taxon>
        <taxon>Bacillariophyta</taxon>
        <taxon>Coscinodiscophyceae</taxon>
        <taxon>Thalassiosirophycidae</taxon>
        <taxon>Thalassiosirales</taxon>
        <taxon>Thalassiosiraceae</taxon>
        <taxon>Thalassiosira</taxon>
    </lineage>
</organism>
<evidence type="ECO:0000313" key="2">
    <source>
        <dbReference type="EMBL" id="EJK53923.1"/>
    </source>
</evidence>
<gene>
    <name evidence="2" type="ORF">THAOC_26547</name>
</gene>
<keyword evidence="3" id="KW-1185">Reference proteome</keyword>
<name>K0RJN8_THAOC</name>
<comment type="caution">
    <text evidence="2">The sequence shown here is derived from an EMBL/GenBank/DDBJ whole genome shotgun (WGS) entry which is preliminary data.</text>
</comment>
<dbReference type="Proteomes" id="UP000266841">
    <property type="component" value="Unassembled WGS sequence"/>
</dbReference>
<evidence type="ECO:0000256" key="1">
    <source>
        <dbReference type="SAM" id="MobiDB-lite"/>
    </source>
</evidence>
<accession>K0RJN8</accession>
<feature type="region of interest" description="Disordered" evidence="1">
    <location>
        <begin position="141"/>
        <end position="161"/>
    </location>
</feature>
<protein>
    <submittedName>
        <fullName evidence="2">Uncharacterized protein</fullName>
    </submittedName>
</protein>
<feature type="non-terminal residue" evidence="2">
    <location>
        <position position="326"/>
    </location>
</feature>